<feature type="transmembrane region" description="Helical" evidence="1">
    <location>
        <begin position="187"/>
        <end position="205"/>
    </location>
</feature>
<protein>
    <recommendedName>
        <fullName evidence="2">CAAX prenyl protease 2/Lysostaphin resistance protein A-like domain-containing protein</fullName>
    </recommendedName>
</protein>
<keyword evidence="1" id="KW-0472">Membrane</keyword>
<keyword evidence="1" id="KW-1133">Transmembrane helix</keyword>
<feature type="transmembrane region" description="Helical" evidence="1">
    <location>
        <begin position="153"/>
        <end position="175"/>
    </location>
</feature>
<feature type="domain" description="CAAX prenyl protease 2/Lysostaphin resistance protein A-like" evidence="2">
    <location>
        <begin position="157"/>
        <end position="247"/>
    </location>
</feature>
<reference evidence="3" key="1">
    <citation type="submission" date="2019-08" db="EMBL/GenBank/DDBJ databases">
        <authorList>
            <person name="Kucharzyk K."/>
            <person name="Murdoch R.W."/>
            <person name="Higgins S."/>
            <person name="Loffler F."/>
        </authorList>
    </citation>
    <scope>NUCLEOTIDE SEQUENCE</scope>
</reference>
<evidence type="ECO:0000259" key="2">
    <source>
        <dbReference type="Pfam" id="PF02517"/>
    </source>
</evidence>
<feature type="transmembrane region" description="Helical" evidence="1">
    <location>
        <begin position="236"/>
        <end position="256"/>
    </location>
</feature>
<dbReference type="EMBL" id="VSSQ01009742">
    <property type="protein sequence ID" value="MPM42468.1"/>
    <property type="molecule type" value="Genomic_DNA"/>
</dbReference>
<dbReference type="GO" id="GO:0004175">
    <property type="term" value="F:endopeptidase activity"/>
    <property type="evidence" value="ECO:0007669"/>
    <property type="project" value="UniProtKB-ARBA"/>
</dbReference>
<sequence>MFLIKCALLLICAVVCLAYKKWRPLWPLAAILLVIQLSFKASELIRASGWWQPLFGWAGFFSGVAGNVFVKMIGILPVAGVLLLIKKSPKRAFLAPGSLNVKADTIPWLGIKGGRVPWGRLSWISGLCIMAGTVILAIVTRIGVKAAPAYARLLVNIPLILLLAVVNSFCEGLVFRSAILSPLKGNFGKTFVLLMPALFFGIAHYEGIPGGLLGAAMSAVLGYYMSLGMYETEGFLSGWIIHALQDVAIFSTLALLG</sequence>
<organism evidence="3">
    <name type="scientific">bioreactor metagenome</name>
    <dbReference type="NCBI Taxonomy" id="1076179"/>
    <lineage>
        <taxon>unclassified sequences</taxon>
        <taxon>metagenomes</taxon>
        <taxon>ecological metagenomes</taxon>
    </lineage>
</organism>
<dbReference type="InterPro" id="IPR003675">
    <property type="entry name" value="Rce1/LyrA-like_dom"/>
</dbReference>
<comment type="caution">
    <text evidence="3">The sequence shown here is derived from an EMBL/GenBank/DDBJ whole genome shotgun (WGS) entry which is preliminary data.</text>
</comment>
<dbReference type="AlphaFoldDB" id="A0A644ZQ05"/>
<gene>
    <name evidence="3" type="ORF">SDC9_89133</name>
</gene>
<keyword evidence="1" id="KW-0812">Transmembrane</keyword>
<proteinExistence type="predicted"/>
<accession>A0A644ZQ05</accession>
<evidence type="ECO:0000256" key="1">
    <source>
        <dbReference type="SAM" id="Phobius"/>
    </source>
</evidence>
<feature type="transmembrane region" description="Helical" evidence="1">
    <location>
        <begin position="57"/>
        <end position="85"/>
    </location>
</feature>
<feature type="transmembrane region" description="Helical" evidence="1">
    <location>
        <begin position="123"/>
        <end position="144"/>
    </location>
</feature>
<evidence type="ECO:0000313" key="3">
    <source>
        <dbReference type="EMBL" id="MPM42468.1"/>
    </source>
</evidence>
<dbReference type="GO" id="GO:0080120">
    <property type="term" value="P:CAAX-box protein maturation"/>
    <property type="evidence" value="ECO:0007669"/>
    <property type="project" value="UniProtKB-ARBA"/>
</dbReference>
<dbReference type="Pfam" id="PF02517">
    <property type="entry name" value="Rce1-like"/>
    <property type="match status" value="1"/>
</dbReference>
<name>A0A644ZQ05_9ZZZZ</name>
<feature type="transmembrane region" description="Helical" evidence="1">
    <location>
        <begin position="212"/>
        <end position="230"/>
    </location>
</feature>